<evidence type="ECO:0000256" key="4">
    <source>
        <dbReference type="ARBA" id="ARBA00022679"/>
    </source>
</evidence>
<dbReference type="GO" id="GO:0016740">
    <property type="term" value="F:transferase activity"/>
    <property type="evidence" value="ECO:0007669"/>
    <property type="project" value="UniProtKB-KW"/>
</dbReference>
<protein>
    <submittedName>
        <fullName evidence="6">DUF4038 domain-containing protein</fullName>
    </submittedName>
    <submittedName>
        <fullName evidence="7">Glucose PTS transporter subunit IIA</fullName>
    </submittedName>
</protein>
<evidence type="ECO:0000256" key="1">
    <source>
        <dbReference type="ARBA" id="ARBA00004651"/>
    </source>
</evidence>
<dbReference type="PANTHER" id="PTHR37836:SF3">
    <property type="entry name" value="ENDOGLUCANASE"/>
    <property type="match status" value="1"/>
</dbReference>
<dbReference type="Gene3D" id="3.20.20.80">
    <property type="entry name" value="Glycosidases"/>
    <property type="match status" value="1"/>
</dbReference>
<dbReference type="InterPro" id="IPR017853">
    <property type="entry name" value="GH"/>
</dbReference>
<dbReference type="GO" id="GO:0009401">
    <property type="term" value="P:phosphoenolpyruvate-dependent sugar phosphotransferase system"/>
    <property type="evidence" value="ECO:0007669"/>
    <property type="project" value="InterPro"/>
</dbReference>
<dbReference type="GO" id="GO:0005886">
    <property type="term" value="C:plasma membrane"/>
    <property type="evidence" value="ECO:0007669"/>
    <property type="project" value="UniProtKB-SubCell"/>
</dbReference>
<dbReference type="KEGG" id="lje:BUE77_04035"/>
<dbReference type="NCBIfam" id="TIGR00830">
    <property type="entry name" value="PTBA"/>
    <property type="match status" value="1"/>
</dbReference>
<evidence type="ECO:0000256" key="3">
    <source>
        <dbReference type="ARBA" id="ARBA00022597"/>
    </source>
</evidence>
<dbReference type="EMBL" id="JBBVUL010000003">
    <property type="protein sequence ID" value="MEL0564707.1"/>
    <property type="molecule type" value="Genomic_DNA"/>
</dbReference>
<dbReference type="OrthoDB" id="59486at2"/>
<keyword evidence="4" id="KW-0808">Transferase</keyword>
<dbReference type="GeneID" id="31742876"/>
<organism evidence="6 8">
    <name type="scientific">Lactobacillus jensenii</name>
    <dbReference type="NCBI Taxonomy" id="109790"/>
    <lineage>
        <taxon>Bacteria</taxon>
        <taxon>Bacillati</taxon>
        <taxon>Bacillota</taxon>
        <taxon>Bacilli</taxon>
        <taxon>Lactobacillales</taxon>
        <taxon>Lactobacillaceae</taxon>
        <taxon>Lactobacillus</taxon>
    </lineage>
</organism>
<dbReference type="PROSITE" id="PS00371">
    <property type="entry name" value="PTS_EIIA_TYPE_1_HIS"/>
    <property type="match status" value="1"/>
</dbReference>
<evidence type="ECO:0000313" key="9">
    <source>
        <dbReference type="Proteomes" id="UP001385848"/>
    </source>
</evidence>
<dbReference type="SUPFAM" id="SSF51445">
    <property type="entry name" value="(Trans)glycosidases"/>
    <property type="match status" value="1"/>
</dbReference>
<comment type="caution">
    <text evidence="6">The sequence shown here is derived from an EMBL/GenBank/DDBJ whole genome shotgun (WGS) entry which is preliminary data.</text>
</comment>
<reference evidence="7 9" key="2">
    <citation type="submission" date="2024-04" db="EMBL/GenBank/DDBJ databases">
        <title>Three lactobacilli isolated from voided urine samples from females with type 2 diabetes.</title>
        <authorList>
            <person name="Kula A."/>
            <person name="Stegman N."/>
            <person name="Putonti C."/>
        </authorList>
    </citation>
    <scope>NUCLEOTIDE SEQUENCE [LARGE SCALE GENOMIC DNA]</scope>
    <source>
        <strain evidence="7 9">1855</strain>
    </source>
</reference>
<evidence type="ECO:0000313" key="7">
    <source>
        <dbReference type="EMBL" id="MEL0564707.1"/>
    </source>
</evidence>
<sequence>MLTVNGKYLYKDGQRFFYLADTCWSAFTNLTLPDWKFYLDTRKAQGYTAIQINLLRQYDSSCPIKGREPFAIIEHDDGSYEYDFSKINTSYFDNVEKMLEQMQERGMVPSLVLLWGNFVPDTWMSHFVKNNTIPFEQIRPYIKYVVNRFKKFNPIWFVSGDVGFVDNETQKSEAAIKYYREVLESAKEVDPEGIYTFHINGESYELPDEFKKRISFFSYQSGHAQTGQNTAFTIPQKLRASGYEGPIVDAEICYEGLQKMHSQYPERYSAFEVRKSAWRAVLAGADMGVGYGSFGLWPLKELDDGVFSTGAVGQGVAVSLEKGEVKAPFDGTVVSVFPTKHAITLKSKSGVELLIHIGLDTVELKGKGFKQLVHDGDAVRKGDLLETVDLDLIKEAGFNLASPVIVTNPANFDKVASQTQGHVQAGDQLLLATVDQAKTEKVSSVSLA</sequence>
<dbReference type="Gene3D" id="2.70.70.10">
    <property type="entry name" value="Glucose Permease (Domain IIA)"/>
    <property type="match status" value="1"/>
</dbReference>
<dbReference type="RefSeq" id="WP_006584860.1">
    <property type="nucleotide sequence ID" value="NZ_CATOUV010000001.1"/>
</dbReference>
<dbReference type="InterPro" id="IPR001127">
    <property type="entry name" value="PTS_EIIA_1_perm"/>
</dbReference>
<dbReference type="FunFam" id="2.70.70.10:FF:000001">
    <property type="entry name" value="PTS system glucose-specific IIA component"/>
    <property type="match status" value="1"/>
</dbReference>
<dbReference type="Pfam" id="PF13204">
    <property type="entry name" value="Apiosidase"/>
    <property type="match status" value="1"/>
</dbReference>
<dbReference type="PROSITE" id="PS51093">
    <property type="entry name" value="PTS_EIIA_TYPE_1"/>
    <property type="match status" value="1"/>
</dbReference>
<comment type="subcellular location">
    <subcellularLocation>
        <location evidence="1">Cell membrane</location>
        <topology evidence="1">Multi-pass membrane protein</topology>
    </subcellularLocation>
</comment>
<dbReference type="PANTHER" id="PTHR37836">
    <property type="entry name" value="LMO1036 PROTEIN"/>
    <property type="match status" value="1"/>
</dbReference>
<dbReference type="AlphaFoldDB" id="A0A5N1IB56"/>
<dbReference type="EMBL" id="VYWW01000044">
    <property type="protein sequence ID" value="KAA9320560.1"/>
    <property type="molecule type" value="Genomic_DNA"/>
</dbReference>
<gene>
    <name evidence="7" type="ORF">AAC431_02035</name>
    <name evidence="6" type="ORF">F6H94_07800</name>
</gene>
<feature type="domain" description="PTS EIIA type-1" evidence="5">
    <location>
        <begin position="304"/>
        <end position="408"/>
    </location>
</feature>
<keyword evidence="2" id="KW-0813">Transport</keyword>
<evidence type="ECO:0000313" key="6">
    <source>
        <dbReference type="EMBL" id="KAA9320560.1"/>
    </source>
</evidence>
<reference evidence="6 8" key="1">
    <citation type="submission" date="2019-09" db="EMBL/GenBank/DDBJ databases">
        <title>Draft genome sequence assemblies of isolates from the urinary tract.</title>
        <authorList>
            <person name="Mores C.R."/>
            <person name="Putonti C."/>
            <person name="Wolfe A.J."/>
        </authorList>
    </citation>
    <scope>NUCLEOTIDE SEQUENCE [LARGE SCALE GENOMIC DNA]</scope>
    <source>
        <strain evidence="6 8">UMB246</strain>
    </source>
</reference>
<dbReference type="Proteomes" id="UP001385848">
    <property type="component" value="Unassembled WGS sequence"/>
</dbReference>
<dbReference type="InterPro" id="IPR025277">
    <property type="entry name" value="Apiosidase-like_cat_dom"/>
</dbReference>
<dbReference type="InterPro" id="IPR011055">
    <property type="entry name" value="Dup_hybrid_motif"/>
</dbReference>
<proteinExistence type="predicted"/>
<evidence type="ECO:0000259" key="5">
    <source>
        <dbReference type="PROSITE" id="PS51093"/>
    </source>
</evidence>
<dbReference type="SUPFAM" id="SSF51261">
    <property type="entry name" value="Duplicated hybrid motif"/>
    <property type="match status" value="1"/>
</dbReference>
<keyword evidence="3" id="KW-0762">Sugar transport</keyword>
<evidence type="ECO:0000256" key="2">
    <source>
        <dbReference type="ARBA" id="ARBA00022448"/>
    </source>
</evidence>
<accession>A0A5N1IB56</accession>
<keyword evidence="9" id="KW-1185">Reference proteome</keyword>
<dbReference type="Proteomes" id="UP000327236">
    <property type="component" value="Unassembled WGS sequence"/>
</dbReference>
<name>A0A5N1IB56_LACJE</name>
<evidence type="ECO:0000313" key="8">
    <source>
        <dbReference type="Proteomes" id="UP000327236"/>
    </source>
</evidence>